<evidence type="ECO:0008006" key="4">
    <source>
        <dbReference type="Google" id="ProtNLM"/>
    </source>
</evidence>
<dbReference type="AlphaFoldDB" id="I2GFI6"/>
<comment type="caution">
    <text evidence="2">The sequence shown here is derived from an EMBL/GenBank/DDBJ whole genome shotgun (WGS) entry which is preliminary data.</text>
</comment>
<gene>
    <name evidence="2" type="ORF">BN8_01676</name>
</gene>
<reference evidence="2 3" key="1">
    <citation type="journal article" date="2012" name="J. Bacteriol.">
        <title>Genome Sequence of the Filamentous Bacterium Fibrisoma limi BUZ 3T.</title>
        <authorList>
            <person name="Filippini M."/>
            <person name="Qi W."/>
            <person name="Jaenicke S."/>
            <person name="Goesmann A."/>
            <person name="Smits T.H."/>
            <person name="Bagheri H.C."/>
        </authorList>
    </citation>
    <scope>NUCLEOTIDE SEQUENCE [LARGE SCALE GENOMIC DNA]</scope>
    <source>
        <strain evidence="3">BUZ 3T</strain>
    </source>
</reference>
<feature type="chain" id="PRO_5003659486" description="Lipocalin-like domain-containing protein" evidence="1">
    <location>
        <begin position="26"/>
        <end position="155"/>
    </location>
</feature>
<name>I2GFI6_9BACT</name>
<proteinExistence type="predicted"/>
<organism evidence="2 3">
    <name type="scientific">Fibrisoma limi BUZ 3</name>
    <dbReference type="NCBI Taxonomy" id="1185876"/>
    <lineage>
        <taxon>Bacteria</taxon>
        <taxon>Pseudomonadati</taxon>
        <taxon>Bacteroidota</taxon>
        <taxon>Cytophagia</taxon>
        <taxon>Cytophagales</taxon>
        <taxon>Spirosomataceae</taxon>
        <taxon>Fibrisoma</taxon>
    </lineage>
</organism>
<evidence type="ECO:0000256" key="1">
    <source>
        <dbReference type="SAM" id="SignalP"/>
    </source>
</evidence>
<dbReference type="EMBL" id="CAIT01000005">
    <property type="protein sequence ID" value="CCH52661.1"/>
    <property type="molecule type" value="Genomic_DNA"/>
</dbReference>
<accession>I2GFI6</accession>
<evidence type="ECO:0000313" key="3">
    <source>
        <dbReference type="Proteomes" id="UP000009309"/>
    </source>
</evidence>
<keyword evidence="1" id="KW-0732">Signal</keyword>
<dbReference type="STRING" id="1185876.BN8_01676"/>
<protein>
    <recommendedName>
        <fullName evidence="4">Lipocalin-like domain-containing protein</fullName>
    </recommendedName>
</protein>
<keyword evidence="3" id="KW-1185">Reference proteome</keyword>
<dbReference type="Proteomes" id="UP000009309">
    <property type="component" value="Unassembled WGS sequence"/>
</dbReference>
<feature type="signal peptide" evidence="1">
    <location>
        <begin position="1"/>
        <end position="25"/>
    </location>
</feature>
<sequence length="155" mass="17576">MILLHYLTSAQRLLLMTTLSILTLAGCSSTDDPQPVAKSQLLSRNWQVQSAQYSYSNLTYTYYQKGGTTNDADLSAYRFNFENNGSYTFLNDSTSYEGNWELVEQDSKLRLDGQSDFSILTLSDTNFDFSFTSEETDADNKAITVQYTYRLIPAN</sequence>
<evidence type="ECO:0000313" key="2">
    <source>
        <dbReference type="EMBL" id="CCH52661.1"/>
    </source>
</evidence>
<dbReference type="RefSeq" id="WP_009281245.1">
    <property type="nucleotide sequence ID" value="NZ_CAIT01000005.1"/>
</dbReference>
<dbReference type="OrthoDB" id="954882at2"/>